<reference evidence="1" key="1">
    <citation type="journal article" date="2021" name="Proc. Natl. Acad. Sci. U.S.A.">
        <title>A Catalog of Tens of Thousands of Viruses from Human Metagenomes Reveals Hidden Associations with Chronic Diseases.</title>
        <authorList>
            <person name="Tisza M.J."/>
            <person name="Buck C.B."/>
        </authorList>
    </citation>
    <scope>NUCLEOTIDE SEQUENCE</scope>
    <source>
        <strain evidence="1">CtRlj31</strain>
    </source>
</reference>
<dbReference type="EMBL" id="BK015081">
    <property type="protein sequence ID" value="DAD90299.1"/>
    <property type="molecule type" value="Genomic_DNA"/>
</dbReference>
<name>A0A8S5N8B5_9CAUD</name>
<evidence type="ECO:0000313" key="1">
    <source>
        <dbReference type="EMBL" id="DAD90299.1"/>
    </source>
</evidence>
<proteinExistence type="predicted"/>
<accession>A0A8S5N8B5</accession>
<sequence length="43" mass="5283">MVDAREMGMTEDEFFHSCPVFFCEQYEIFREKKAREVRTLYGR</sequence>
<protein>
    <submittedName>
        <fullName evidence="1">Uncharacterized protein</fullName>
    </submittedName>
</protein>
<organism evidence="1">
    <name type="scientific">Siphoviridae sp. ctRlj31</name>
    <dbReference type="NCBI Taxonomy" id="2826338"/>
    <lineage>
        <taxon>Viruses</taxon>
        <taxon>Duplodnaviria</taxon>
        <taxon>Heunggongvirae</taxon>
        <taxon>Uroviricota</taxon>
        <taxon>Caudoviricetes</taxon>
    </lineage>
</organism>